<evidence type="ECO:0000259" key="7">
    <source>
        <dbReference type="PROSITE" id="PS50893"/>
    </source>
</evidence>
<evidence type="ECO:0000256" key="2">
    <source>
        <dbReference type="ARBA" id="ARBA00022475"/>
    </source>
</evidence>
<dbReference type="InterPro" id="IPR003439">
    <property type="entry name" value="ABC_transporter-like_ATP-bd"/>
</dbReference>
<organism evidence="8 9">
    <name type="scientific">Vandammella animalimorsus</name>
    <dbReference type="NCBI Taxonomy" id="2029117"/>
    <lineage>
        <taxon>Bacteria</taxon>
        <taxon>Pseudomonadati</taxon>
        <taxon>Pseudomonadota</taxon>
        <taxon>Betaproteobacteria</taxon>
        <taxon>Burkholderiales</taxon>
        <taxon>Comamonadaceae</taxon>
        <taxon>Vandammella</taxon>
    </lineage>
</organism>
<dbReference type="PANTHER" id="PTHR42794">
    <property type="entry name" value="HEMIN IMPORT ATP-BINDING PROTEIN HMUV"/>
    <property type="match status" value="1"/>
</dbReference>
<evidence type="ECO:0000313" key="8">
    <source>
        <dbReference type="EMBL" id="PAT34370.1"/>
    </source>
</evidence>
<evidence type="ECO:0000313" key="9">
    <source>
        <dbReference type="Proteomes" id="UP000217999"/>
    </source>
</evidence>
<evidence type="ECO:0000256" key="6">
    <source>
        <dbReference type="ARBA" id="ARBA00037066"/>
    </source>
</evidence>
<dbReference type="InterPro" id="IPR017871">
    <property type="entry name" value="ABC_transporter-like_CS"/>
</dbReference>
<feature type="domain" description="ABC transporter" evidence="7">
    <location>
        <begin position="21"/>
        <end position="265"/>
    </location>
</feature>
<reference evidence="8 9" key="1">
    <citation type="submission" date="2017-08" db="EMBL/GenBank/DDBJ databases">
        <title>WGS of Clinical strains of the CDC Group NO-1 linked to zoonotic infections in humans.</title>
        <authorList>
            <person name="Bernier A.-M."/>
            <person name="Bernard K."/>
        </authorList>
    </citation>
    <scope>NUCLEOTIDE SEQUENCE [LARGE SCALE GENOMIC DNA]</scope>
    <source>
        <strain evidence="8 9">NML03-0146</strain>
    </source>
</reference>
<comment type="caution">
    <text evidence="8">The sequence shown here is derived from an EMBL/GenBank/DDBJ whole genome shotgun (WGS) entry which is preliminary data.</text>
</comment>
<proteinExistence type="predicted"/>
<dbReference type="GO" id="GO:0005524">
    <property type="term" value="F:ATP binding"/>
    <property type="evidence" value="ECO:0007669"/>
    <property type="project" value="UniProtKB-KW"/>
</dbReference>
<dbReference type="Gene3D" id="3.40.50.300">
    <property type="entry name" value="P-loop containing nucleotide triphosphate hydrolases"/>
    <property type="match status" value="1"/>
</dbReference>
<dbReference type="Proteomes" id="UP000217999">
    <property type="component" value="Unassembled WGS sequence"/>
</dbReference>
<dbReference type="PROSITE" id="PS50893">
    <property type="entry name" value="ABC_TRANSPORTER_2"/>
    <property type="match status" value="1"/>
</dbReference>
<protein>
    <submittedName>
        <fullName evidence="8">Phosphonate ABC transporter</fullName>
    </submittedName>
</protein>
<keyword evidence="1" id="KW-0813">Transport</keyword>
<keyword evidence="3" id="KW-0547">Nucleotide-binding</keyword>
<dbReference type="GO" id="GO:0016887">
    <property type="term" value="F:ATP hydrolysis activity"/>
    <property type="evidence" value="ECO:0007669"/>
    <property type="project" value="InterPro"/>
</dbReference>
<comment type="function">
    <text evidence="6">Part of the ABC transporter complex HmuTUV involved in hemin import. Responsible for energy coupling to the transport system.</text>
</comment>
<dbReference type="Pfam" id="PF00005">
    <property type="entry name" value="ABC_tran"/>
    <property type="match status" value="1"/>
</dbReference>
<dbReference type="InterPro" id="IPR003593">
    <property type="entry name" value="AAA+_ATPase"/>
</dbReference>
<dbReference type="AlphaFoldDB" id="A0A2A2A767"/>
<dbReference type="PROSITE" id="PS00211">
    <property type="entry name" value="ABC_TRANSPORTER_1"/>
    <property type="match status" value="1"/>
</dbReference>
<keyword evidence="4" id="KW-0067">ATP-binding</keyword>
<evidence type="ECO:0000256" key="3">
    <source>
        <dbReference type="ARBA" id="ARBA00022741"/>
    </source>
</evidence>
<accession>A0A2A2A767</accession>
<dbReference type="PANTHER" id="PTHR42794:SF1">
    <property type="entry name" value="HEMIN IMPORT ATP-BINDING PROTEIN HMUV"/>
    <property type="match status" value="1"/>
</dbReference>
<dbReference type="InterPro" id="IPR027417">
    <property type="entry name" value="P-loop_NTPase"/>
</dbReference>
<dbReference type="RefSeq" id="WP_095550038.1">
    <property type="nucleotide sequence ID" value="NZ_NSJF01000004.1"/>
</dbReference>
<keyword evidence="2" id="KW-0472">Membrane</keyword>
<gene>
    <name evidence="8" type="ORF">CK620_09130</name>
</gene>
<evidence type="ECO:0000256" key="5">
    <source>
        <dbReference type="ARBA" id="ARBA00022967"/>
    </source>
</evidence>
<sequence>MTAAPQAPAAQAQAPALALALRDASIAPAGAAQPLLCGLRLQIAPGEQVALIGASGSGKSTLMLALAGAWPLQAGALHWHGQDPWQLPRSQRQRLRREMFYAPQVPPLPPRQRVVAAVLAGRLPHMGLVASLRTLWHPRRADAQWAQQALLALDLPDKLWQRVDRLSGGERQRVGLARLLASQARCWLVDEPLSALDPSRAQQVMQVLRQTARQRGNTLLCSLHQVDAARRFARVLALKDGAIAYDGPGSGLSDALLLQLYGSTALDDAPADVQAAVQAQAAPSPASVWAGPAPCG</sequence>
<dbReference type="EMBL" id="NSJF01000004">
    <property type="protein sequence ID" value="PAT34370.1"/>
    <property type="molecule type" value="Genomic_DNA"/>
</dbReference>
<dbReference type="SUPFAM" id="SSF52540">
    <property type="entry name" value="P-loop containing nucleoside triphosphate hydrolases"/>
    <property type="match status" value="1"/>
</dbReference>
<keyword evidence="5" id="KW-1278">Translocase</keyword>
<evidence type="ECO:0000256" key="4">
    <source>
        <dbReference type="ARBA" id="ARBA00022840"/>
    </source>
</evidence>
<evidence type="ECO:0000256" key="1">
    <source>
        <dbReference type="ARBA" id="ARBA00022448"/>
    </source>
</evidence>
<dbReference type="SMART" id="SM00382">
    <property type="entry name" value="AAA"/>
    <property type="match status" value="1"/>
</dbReference>
<keyword evidence="2" id="KW-1003">Cell membrane</keyword>
<name>A0A2A2A767_9BURK</name>